<feature type="transmembrane region" description="Helical" evidence="5">
    <location>
        <begin position="62"/>
        <end position="83"/>
    </location>
</feature>
<evidence type="ECO:0000256" key="3">
    <source>
        <dbReference type="ARBA" id="ARBA00022989"/>
    </source>
</evidence>
<dbReference type="InterPro" id="IPR003339">
    <property type="entry name" value="ABC/ECF_trnsptr_transmembrane"/>
</dbReference>
<dbReference type="STRING" id="1850517.A8708_31725"/>
<dbReference type="AlphaFoldDB" id="A0A198AQR3"/>
<dbReference type="RefSeq" id="WP_068661745.1">
    <property type="nucleotide sequence ID" value="NZ_LYPB01000038.1"/>
</dbReference>
<feature type="transmembrane region" description="Helical" evidence="5">
    <location>
        <begin position="21"/>
        <end position="42"/>
    </location>
</feature>
<keyword evidence="3 5" id="KW-1133">Transmembrane helix</keyword>
<organism evidence="6 7">
    <name type="scientific">Paenibacillus oryzisoli</name>
    <dbReference type="NCBI Taxonomy" id="1850517"/>
    <lineage>
        <taxon>Bacteria</taxon>
        <taxon>Bacillati</taxon>
        <taxon>Bacillota</taxon>
        <taxon>Bacilli</taxon>
        <taxon>Bacillales</taxon>
        <taxon>Paenibacillaceae</taxon>
        <taxon>Paenibacillus</taxon>
    </lineage>
</organism>
<dbReference type="OrthoDB" id="92887at2"/>
<protein>
    <submittedName>
        <fullName evidence="6">ABC transporter permease</fullName>
    </submittedName>
</protein>
<name>A0A198AQR3_9BACL</name>
<accession>A0A198AQR3</accession>
<keyword evidence="7" id="KW-1185">Reference proteome</keyword>
<reference evidence="6 7" key="1">
    <citation type="submission" date="2016-05" db="EMBL/GenBank/DDBJ databases">
        <title>Paenibacillus sp. 1ZS3-15 nov., isolated from the rhizosphere soil.</title>
        <authorList>
            <person name="Zhang X.X."/>
            <person name="Zhang J."/>
        </authorList>
    </citation>
    <scope>NUCLEOTIDE SEQUENCE [LARGE SCALE GENOMIC DNA]</scope>
    <source>
        <strain evidence="6 7">1ZS3-15</strain>
    </source>
</reference>
<feature type="transmembrane region" description="Helical" evidence="5">
    <location>
        <begin position="103"/>
        <end position="126"/>
    </location>
</feature>
<sequence>MQITFTFRETWLHRVNPGVKLLLSIGLFIVVVFTHNLNMMLFLTLGALLPLALLSGHPAKRLLLYASPFLLIFVSSTAGMMMFGDGKTEWFHLGIIRITEESFYRGIHLGLRGIQVASVGLLFSLTTRPVALFYAMMQQWKVAPKYAYSFLAALRMLPVILEELQTLRYALKVRGKRKQRNPLTSWYTTMRMIAIPLLAQSIRRAHRTAVAMEAKRFSMSRKRTYYYVSSYSVLDIYYSLYWGVLVAASYWLAVTWPLLSRIDVR</sequence>
<evidence type="ECO:0000313" key="6">
    <source>
        <dbReference type="EMBL" id="OAS23612.1"/>
    </source>
</evidence>
<dbReference type="PANTHER" id="PTHR33514">
    <property type="entry name" value="PROTEIN ABCI12, CHLOROPLASTIC"/>
    <property type="match status" value="1"/>
</dbReference>
<proteinExistence type="predicted"/>
<evidence type="ECO:0000313" key="7">
    <source>
        <dbReference type="Proteomes" id="UP000078454"/>
    </source>
</evidence>
<evidence type="ECO:0000256" key="5">
    <source>
        <dbReference type="SAM" id="Phobius"/>
    </source>
</evidence>
<gene>
    <name evidence="6" type="ORF">A8708_31725</name>
</gene>
<comment type="subcellular location">
    <subcellularLocation>
        <location evidence="1">Membrane</location>
        <topology evidence="1">Multi-pass membrane protein</topology>
    </subcellularLocation>
</comment>
<dbReference type="PANTHER" id="PTHR33514:SF1">
    <property type="entry name" value="ABC TRANSPORTER PERMEASE"/>
    <property type="match status" value="1"/>
</dbReference>
<evidence type="ECO:0000256" key="1">
    <source>
        <dbReference type="ARBA" id="ARBA00004141"/>
    </source>
</evidence>
<comment type="caution">
    <text evidence="6">The sequence shown here is derived from an EMBL/GenBank/DDBJ whole genome shotgun (WGS) entry which is preliminary data.</text>
</comment>
<dbReference type="GO" id="GO:0005886">
    <property type="term" value="C:plasma membrane"/>
    <property type="evidence" value="ECO:0007669"/>
    <property type="project" value="UniProtKB-ARBA"/>
</dbReference>
<feature type="transmembrane region" description="Helical" evidence="5">
    <location>
        <begin position="236"/>
        <end position="259"/>
    </location>
</feature>
<keyword evidence="4 5" id="KW-0472">Membrane</keyword>
<keyword evidence="2 5" id="KW-0812">Transmembrane</keyword>
<evidence type="ECO:0000256" key="2">
    <source>
        <dbReference type="ARBA" id="ARBA00022692"/>
    </source>
</evidence>
<dbReference type="EMBL" id="LYPB01000038">
    <property type="protein sequence ID" value="OAS23612.1"/>
    <property type="molecule type" value="Genomic_DNA"/>
</dbReference>
<dbReference type="Proteomes" id="UP000078454">
    <property type="component" value="Unassembled WGS sequence"/>
</dbReference>
<dbReference type="CDD" id="cd16914">
    <property type="entry name" value="EcfT"/>
    <property type="match status" value="1"/>
</dbReference>
<dbReference type="Pfam" id="PF02361">
    <property type="entry name" value="CbiQ"/>
    <property type="match status" value="1"/>
</dbReference>
<evidence type="ECO:0000256" key="4">
    <source>
        <dbReference type="ARBA" id="ARBA00023136"/>
    </source>
</evidence>